<evidence type="ECO:0000313" key="8">
    <source>
        <dbReference type="Proteomes" id="UP000317715"/>
    </source>
</evidence>
<dbReference type="Pfam" id="PF21943">
    <property type="entry name" value="TetR_C_46"/>
    <property type="match status" value="1"/>
</dbReference>
<evidence type="ECO:0000313" key="7">
    <source>
        <dbReference type="EMBL" id="GEB19522.1"/>
    </source>
</evidence>
<keyword evidence="8" id="KW-1185">Reference proteome</keyword>
<accession>A0A4Y3NCU9</accession>
<dbReference type="InterPro" id="IPR023772">
    <property type="entry name" value="DNA-bd_HTH_TetR-type_CS"/>
</dbReference>
<dbReference type="Proteomes" id="UP000317715">
    <property type="component" value="Unassembled WGS sequence"/>
</dbReference>
<dbReference type="PANTHER" id="PTHR30055:SF227">
    <property type="entry name" value="TRANSCRIPTIONAL REGULATORY PROTEIN (PROBABLY TETR-FAMILY)-RELATED"/>
    <property type="match status" value="1"/>
</dbReference>
<protein>
    <submittedName>
        <fullName evidence="7">TetR family transcriptional regulator</fullName>
    </submittedName>
</protein>
<evidence type="ECO:0000256" key="3">
    <source>
        <dbReference type="ARBA" id="ARBA00023163"/>
    </source>
</evidence>
<dbReference type="InterPro" id="IPR001647">
    <property type="entry name" value="HTH_TetR"/>
</dbReference>
<evidence type="ECO:0000256" key="2">
    <source>
        <dbReference type="ARBA" id="ARBA00023125"/>
    </source>
</evidence>
<dbReference type="SUPFAM" id="SSF48498">
    <property type="entry name" value="Tetracyclin repressor-like, C-terminal domain"/>
    <property type="match status" value="1"/>
</dbReference>
<feature type="domain" description="HTH tetR-type" evidence="6">
    <location>
        <begin position="33"/>
        <end position="93"/>
    </location>
</feature>
<feature type="DNA-binding region" description="H-T-H motif" evidence="4">
    <location>
        <begin position="56"/>
        <end position="75"/>
    </location>
</feature>
<name>A0A4Y3NCU9_PAEAU</name>
<dbReference type="PANTHER" id="PTHR30055">
    <property type="entry name" value="HTH-TYPE TRANSCRIPTIONAL REGULATOR RUTR"/>
    <property type="match status" value="1"/>
</dbReference>
<sequence length="228" mass="24887">MSNRTELPRPSAASEPAEHVTNAPAARVRMTGQQRKSQLIGIGRALFAARGLDGTTIEEIAASAGVSKPVIYEHFGSKEGLYRQVVDTEFRILLDSITEALSTEAKPRVLVERAALALLGYIEDRTDGFRILMRDAPPSQPEGAFSTLLSHVTARVEHLLSDEFARRGFSAADGAMYAQMLVGMVAMTGQWWLDSRTPDKRAVAAHLVNLAWNGLTGLQKEPELRSDS</sequence>
<evidence type="ECO:0000256" key="5">
    <source>
        <dbReference type="SAM" id="MobiDB-lite"/>
    </source>
</evidence>
<comment type="caution">
    <text evidence="7">The sequence shown here is derived from an EMBL/GenBank/DDBJ whole genome shotgun (WGS) entry which is preliminary data.</text>
</comment>
<dbReference type="InterPro" id="IPR050109">
    <property type="entry name" value="HTH-type_TetR-like_transc_reg"/>
</dbReference>
<dbReference type="PRINTS" id="PR00455">
    <property type="entry name" value="HTHTETR"/>
</dbReference>
<dbReference type="AlphaFoldDB" id="A0A4Y3NCU9"/>
<dbReference type="InterPro" id="IPR036271">
    <property type="entry name" value="Tet_transcr_reg_TetR-rel_C_sf"/>
</dbReference>
<evidence type="ECO:0000256" key="1">
    <source>
        <dbReference type="ARBA" id="ARBA00023015"/>
    </source>
</evidence>
<keyword evidence="2 4" id="KW-0238">DNA-binding</keyword>
<dbReference type="PROSITE" id="PS50977">
    <property type="entry name" value="HTH_TETR_2"/>
    <property type="match status" value="1"/>
</dbReference>
<dbReference type="GO" id="GO:0000976">
    <property type="term" value="F:transcription cis-regulatory region binding"/>
    <property type="evidence" value="ECO:0007669"/>
    <property type="project" value="TreeGrafter"/>
</dbReference>
<dbReference type="SUPFAM" id="SSF46689">
    <property type="entry name" value="Homeodomain-like"/>
    <property type="match status" value="1"/>
</dbReference>
<evidence type="ECO:0000259" key="6">
    <source>
        <dbReference type="PROSITE" id="PS50977"/>
    </source>
</evidence>
<evidence type="ECO:0000256" key="4">
    <source>
        <dbReference type="PROSITE-ProRule" id="PRU00335"/>
    </source>
</evidence>
<dbReference type="InterPro" id="IPR009057">
    <property type="entry name" value="Homeodomain-like_sf"/>
</dbReference>
<reference evidence="7 8" key="1">
    <citation type="submission" date="2019-06" db="EMBL/GenBank/DDBJ databases">
        <title>Whole genome shotgun sequence of Paenarthrobacter aurescens NBRC 12136.</title>
        <authorList>
            <person name="Hosoyama A."/>
            <person name="Uohara A."/>
            <person name="Ohji S."/>
            <person name="Ichikawa N."/>
        </authorList>
    </citation>
    <scope>NUCLEOTIDE SEQUENCE [LARGE SCALE GENOMIC DNA]</scope>
    <source>
        <strain evidence="7 8">NBRC 12136</strain>
    </source>
</reference>
<dbReference type="InterPro" id="IPR054129">
    <property type="entry name" value="DesT_TetR_C"/>
</dbReference>
<gene>
    <name evidence="7" type="ORF">AAU01_22770</name>
</gene>
<dbReference type="Gene3D" id="1.10.357.10">
    <property type="entry name" value="Tetracycline Repressor, domain 2"/>
    <property type="match status" value="1"/>
</dbReference>
<dbReference type="PROSITE" id="PS01081">
    <property type="entry name" value="HTH_TETR_1"/>
    <property type="match status" value="1"/>
</dbReference>
<keyword evidence="3" id="KW-0804">Transcription</keyword>
<dbReference type="GO" id="GO:0003700">
    <property type="term" value="F:DNA-binding transcription factor activity"/>
    <property type="evidence" value="ECO:0007669"/>
    <property type="project" value="TreeGrafter"/>
</dbReference>
<feature type="region of interest" description="Disordered" evidence="5">
    <location>
        <begin position="1"/>
        <end position="23"/>
    </location>
</feature>
<organism evidence="7 8">
    <name type="scientific">Paenarthrobacter aurescens</name>
    <name type="common">Arthrobacter aurescens</name>
    <dbReference type="NCBI Taxonomy" id="43663"/>
    <lineage>
        <taxon>Bacteria</taxon>
        <taxon>Bacillati</taxon>
        <taxon>Actinomycetota</taxon>
        <taxon>Actinomycetes</taxon>
        <taxon>Micrococcales</taxon>
        <taxon>Micrococcaceae</taxon>
        <taxon>Paenarthrobacter</taxon>
    </lineage>
</organism>
<keyword evidence="1" id="KW-0805">Transcription regulation</keyword>
<dbReference type="EMBL" id="BJMD01000012">
    <property type="protein sequence ID" value="GEB19522.1"/>
    <property type="molecule type" value="Genomic_DNA"/>
</dbReference>
<proteinExistence type="predicted"/>
<dbReference type="Pfam" id="PF00440">
    <property type="entry name" value="TetR_N"/>
    <property type="match status" value="1"/>
</dbReference>